<evidence type="ECO:0000313" key="2">
    <source>
        <dbReference type="EMBL" id="MDX3019868.1"/>
    </source>
</evidence>
<organism evidence="2 3">
    <name type="scientific">Streptomyces acidiscabies</name>
    <dbReference type="NCBI Taxonomy" id="42234"/>
    <lineage>
        <taxon>Bacteria</taxon>
        <taxon>Bacillati</taxon>
        <taxon>Actinomycetota</taxon>
        <taxon>Actinomycetes</taxon>
        <taxon>Kitasatosporales</taxon>
        <taxon>Streptomycetaceae</taxon>
        <taxon>Streptomyces</taxon>
    </lineage>
</organism>
<reference evidence="2 3" key="1">
    <citation type="journal article" date="2023" name="Microb. Genom.">
        <title>Mesoterricola silvestris gen. nov., sp. nov., Mesoterricola sediminis sp. nov., Geothrix oryzae sp. nov., Geothrix edaphica sp. nov., Geothrix rubra sp. nov., and Geothrix limicola sp. nov., six novel members of Acidobacteriota isolated from soils.</title>
        <authorList>
            <person name="Weisberg A.J."/>
            <person name="Pearce E."/>
            <person name="Kramer C.G."/>
            <person name="Chang J.H."/>
            <person name="Clarke C.R."/>
        </authorList>
    </citation>
    <scope>NUCLEOTIDE SEQUENCE [LARGE SCALE GENOMIC DNA]</scope>
    <source>
        <strain evidence="2 3">NB05-1H</strain>
    </source>
</reference>
<dbReference type="InterPro" id="IPR009319">
    <property type="entry name" value="Phage_A118_VSP1"/>
</dbReference>
<gene>
    <name evidence="2" type="ORF">PV666_18500</name>
</gene>
<sequence>MPVSPDMAEDLASAISSLYEQAELALIERVTRALTEGLDSPLWADLKLAAIGNLRTAIEEIIAALQADAAGAIHQAVAEAYDRGQQAAIVELGAVATGPALAAAEALPSAAAVDRLAAALVSETGPVHMRILRQGLDVYRQVIAEATSAPLLGATTRRQAAARALARFADRGVTGFIDRSGRAWNLVSYVEMASRSALGRAAVEAHTDRLAAAGIDLVLVSDAPEECPRCKPWEGKVLRREGASGVGTVEVEHATEDDRIVRVRVAGSLPEARAAGLLHPNCRHSVGIYLPGVTKPRPKPPSRASYEQTQQQRYYERQIRAWKRKAAGALNEDQKKRANARVRDYQGRIRELVADTGLPRKSHREQIDIAARPATTERPASPARRAVR</sequence>
<evidence type="ECO:0000313" key="3">
    <source>
        <dbReference type="Proteomes" id="UP001272987"/>
    </source>
</evidence>
<feature type="region of interest" description="Disordered" evidence="1">
    <location>
        <begin position="355"/>
        <end position="388"/>
    </location>
</feature>
<keyword evidence="3" id="KW-1185">Reference proteome</keyword>
<dbReference type="Proteomes" id="UP001272987">
    <property type="component" value="Unassembled WGS sequence"/>
</dbReference>
<comment type="caution">
    <text evidence="2">The sequence shown here is derived from an EMBL/GenBank/DDBJ whole genome shotgun (WGS) entry which is preliminary data.</text>
</comment>
<evidence type="ECO:0000256" key="1">
    <source>
        <dbReference type="SAM" id="MobiDB-lite"/>
    </source>
</evidence>
<dbReference type="RefSeq" id="WP_319166456.1">
    <property type="nucleotide sequence ID" value="NZ_JARAWP010000010.1"/>
</dbReference>
<dbReference type="Pfam" id="PF06152">
    <property type="entry name" value="Phage_min_cap2"/>
    <property type="match status" value="1"/>
</dbReference>
<protein>
    <submittedName>
        <fullName evidence="2">Capsid protein</fullName>
    </submittedName>
</protein>
<dbReference type="EMBL" id="JARAWP010000010">
    <property type="protein sequence ID" value="MDX3019868.1"/>
    <property type="molecule type" value="Genomic_DNA"/>
</dbReference>
<name>A0ABU4LY34_9ACTN</name>
<accession>A0ABU4LY34</accession>
<proteinExistence type="predicted"/>